<proteinExistence type="predicted"/>
<keyword evidence="2" id="KW-1185">Reference proteome</keyword>
<organism evidence="1 2">
    <name type="scientific">Corynebacterium ammoniagenes DSM 20306</name>
    <dbReference type="NCBI Taxonomy" id="649754"/>
    <lineage>
        <taxon>Bacteria</taxon>
        <taxon>Bacillati</taxon>
        <taxon>Actinomycetota</taxon>
        <taxon>Actinomycetes</taxon>
        <taxon>Mycobacteriales</taxon>
        <taxon>Corynebacteriaceae</taxon>
        <taxon>Corynebacterium</taxon>
    </lineage>
</organism>
<dbReference type="Proteomes" id="UP000006015">
    <property type="component" value="Unassembled WGS sequence"/>
</dbReference>
<reference evidence="1 2" key="1">
    <citation type="submission" date="2010-04" db="EMBL/GenBank/DDBJ databases">
        <authorList>
            <person name="Weinstock G."/>
            <person name="Sodergren E."/>
            <person name="Clifton S."/>
            <person name="Fulton L."/>
            <person name="Fulton B."/>
            <person name="Courtney L."/>
            <person name="Fronick C."/>
            <person name="Harrison M."/>
            <person name="Strong C."/>
            <person name="Farmer C."/>
            <person name="Delahaunty K."/>
            <person name="Markovic C."/>
            <person name="Hall O."/>
            <person name="Minx P."/>
            <person name="Tomlinson C."/>
            <person name="Mitreva M."/>
            <person name="Hou S."/>
            <person name="Wollam A."/>
            <person name="Pepin K.H."/>
            <person name="Johnson M."/>
            <person name="Bhonagiri V."/>
            <person name="Zhang X."/>
            <person name="Suruliraj S."/>
            <person name="Warren W."/>
            <person name="Chinwalla A."/>
            <person name="Mardis E.R."/>
            <person name="Wilson R.K."/>
        </authorList>
    </citation>
    <scope>NUCLEOTIDE SEQUENCE [LARGE SCALE GENOMIC DNA]</scope>
    <source>
        <strain evidence="1 2">DSM 20306</strain>
    </source>
</reference>
<protein>
    <submittedName>
        <fullName evidence="1">Uncharacterized protein</fullName>
    </submittedName>
</protein>
<comment type="caution">
    <text evidence="1">The sequence shown here is derived from an EMBL/GenBank/DDBJ whole genome shotgun (WGS) entry which is preliminary data.</text>
</comment>
<sequence length="143" mass="14740">MYFQDVQAAAFDFLTCGIDCIGGFTFGVAVAGAAADALVAAGAKCPAAVFFTRAIAGEQHRSDIRGTARVVEYAVELIDGMRAKGIAYFRAVKGNAHDAIGTTFAHVAVVGDIGEVRKAVHRTPLGGVKRIIGAISSGCSHAL</sequence>
<evidence type="ECO:0000313" key="1">
    <source>
        <dbReference type="EMBL" id="EFG81041.1"/>
    </source>
</evidence>
<evidence type="ECO:0000313" key="2">
    <source>
        <dbReference type="Proteomes" id="UP000006015"/>
    </source>
</evidence>
<gene>
    <name evidence="1" type="ORF">HMPREF0281_01681</name>
</gene>
<dbReference type="EMBL" id="ADNS01000015">
    <property type="protein sequence ID" value="EFG81041.1"/>
    <property type="molecule type" value="Genomic_DNA"/>
</dbReference>
<accession>A0ABP2IIC0</accession>
<name>A0ABP2IIC0_CORAM</name>